<dbReference type="GO" id="GO:0003677">
    <property type="term" value="F:DNA binding"/>
    <property type="evidence" value="ECO:0007669"/>
    <property type="project" value="UniProtKB-KW"/>
</dbReference>
<dbReference type="GO" id="GO:0016987">
    <property type="term" value="F:sigma factor activity"/>
    <property type="evidence" value="ECO:0007669"/>
    <property type="project" value="UniProtKB-KW"/>
</dbReference>
<evidence type="ECO:0000256" key="1">
    <source>
        <dbReference type="ARBA" id="ARBA00010641"/>
    </source>
</evidence>
<dbReference type="GO" id="GO:0006352">
    <property type="term" value="P:DNA-templated transcription initiation"/>
    <property type="evidence" value="ECO:0007669"/>
    <property type="project" value="InterPro"/>
</dbReference>
<dbReference type="Proteomes" id="UP000249739">
    <property type="component" value="Unassembled WGS sequence"/>
</dbReference>
<evidence type="ECO:0000259" key="7">
    <source>
        <dbReference type="Pfam" id="PF08281"/>
    </source>
</evidence>
<protein>
    <recommendedName>
        <fullName evidence="10">RNA polymerase subunit sigma-24</fullName>
    </recommendedName>
</protein>
<comment type="similarity">
    <text evidence="1">Belongs to the sigma-70 factor family. ECF subfamily.</text>
</comment>
<dbReference type="InterPro" id="IPR036388">
    <property type="entry name" value="WH-like_DNA-bd_sf"/>
</dbReference>
<dbReference type="Pfam" id="PF04542">
    <property type="entry name" value="Sigma70_r2"/>
    <property type="match status" value="1"/>
</dbReference>
<accession>A0A2W5H6W1</accession>
<dbReference type="Gene3D" id="1.10.1740.10">
    <property type="match status" value="1"/>
</dbReference>
<dbReference type="SUPFAM" id="SSF88946">
    <property type="entry name" value="Sigma2 domain of RNA polymerase sigma factors"/>
    <property type="match status" value="1"/>
</dbReference>
<dbReference type="InterPro" id="IPR039425">
    <property type="entry name" value="RNA_pol_sigma-70-like"/>
</dbReference>
<sequence>MPLFRTHRTLKENTADEDHALVQRLRSGDDFALNEIMQRYKDRVCRLAWRYVGNEDTALDVTQETFTKLYFNIDKYDSAYKFSTWLFQIAVNLCRDHLRKNKNHARNISPDALNETGPGDWQRSDENIEAGFLARQQLTLLRREIDLLPDTLKEAFILFAVEEKSQAECAEILNVSAKTVETRVYRARKTLSEKLQLSFEG</sequence>
<feature type="domain" description="RNA polymerase sigma-70 region 2" evidence="6">
    <location>
        <begin position="37"/>
        <end position="102"/>
    </location>
</feature>
<dbReference type="EMBL" id="QFOT01000168">
    <property type="protein sequence ID" value="PZP53706.1"/>
    <property type="molecule type" value="Genomic_DNA"/>
</dbReference>
<dbReference type="InterPro" id="IPR014284">
    <property type="entry name" value="RNA_pol_sigma-70_dom"/>
</dbReference>
<keyword evidence="2" id="KW-0805">Transcription regulation</keyword>
<dbReference type="AlphaFoldDB" id="A0A2W5H6W1"/>
<evidence type="ECO:0000313" key="9">
    <source>
        <dbReference type="Proteomes" id="UP000249739"/>
    </source>
</evidence>
<evidence type="ECO:0008006" key="10">
    <source>
        <dbReference type="Google" id="ProtNLM"/>
    </source>
</evidence>
<dbReference type="InterPro" id="IPR013325">
    <property type="entry name" value="RNA_pol_sigma_r2"/>
</dbReference>
<evidence type="ECO:0000313" key="8">
    <source>
        <dbReference type="EMBL" id="PZP53706.1"/>
    </source>
</evidence>
<name>A0A2W5H6W1_9BACT</name>
<gene>
    <name evidence="8" type="ORF">DI586_10715</name>
</gene>
<dbReference type="InterPro" id="IPR013249">
    <property type="entry name" value="RNA_pol_sigma70_r4_t2"/>
</dbReference>
<evidence type="ECO:0000256" key="2">
    <source>
        <dbReference type="ARBA" id="ARBA00023015"/>
    </source>
</evidence>
<evidence type="ECO:0000259" key="6">
    <source>
        <dbReference type="Pfam" id="PF04542"/>
    </source>
</evidence>
<evidence type="ECO:0000256" key="5">
    <source>
        <dbReference type="ARBA" id="ARBA00023163"/>
    </source>
</evidence>
<keyword evidence="5" id="KW-0804">Transcription</keyword>
<dbReference type="InterPro" id="IPR013324">
    <property type="entry name" value="RNA_pol_sigma_r3/r4-like"/>
</dbReference>
<organism evidence="8 9">
    <name type="scientific">Micavibrio aeruginosavorus</name>
    <dbReference type="NCBI Taxonomy" id="349221"/>
    <lineage>
        <taxon>Bacteria</taxon>
        <taxon>Pseudomonadati</taxon>
        <taxon>Bdellovibrionota</taxon>
        <taxon>Bdellovibrionia</taxon>
        <taxon>Bdellovibrionales</taxon>
        <taxon>Pseudobdellovibrionaceae</taxon>
        <taxon>Micavibrio</taxon>
    </lineage>
</organism>
<proteinExistence type="inferred from homology"/>
<evidence type="ECO:0000256" key="3">
    <source>
        <dbReference type="ARBA" id="ARBA00023082"/>
    </source>
</evidence>
<dbReference type="CDD" id="cd06171">
    <property type="entry name" value="Sigma70_r4"/>
    <property type="match status" value="1"/>
</dbReference>
<evidence type="ECO:0000256" key="4">
    <source>
        <dbReference type="ARBA" id="ARBA00023125"/>
    </source>
</evidence>
<dbReference type="SUPFAM" id="SSF88659">
    <property type="entry name" value="Sigma3 and sigma4 domains of RNA polymerase sigma factors"/>
    <property type="match status" value="1"/>
</dbReference>
<feature type="domain" description="RNA polymerase sigma factor 70 region 4 type 2" evidence="7">
    <location>
        <begin position="140"/>
        <end position="191"/>
    </location>
</feature>
<dbReference type="PANTHER" id="PTHR43133:SF8">
    <property type="entry name" value="RNA POLYMERASE SIGMA FACTOR HI_1459-RELATED"/>
    <property type="match status" value="1"/>
</dbReference>
<dbReference type="InterPro" id="IPR007627">
    <property type="entry name" value="RNA_pol_sigma70_r2"/>
</dbReference>
<keyword evidence="4" id="KW-0238">DNA-binding</keyword>
<dbReference type="Pfam" id="PF08281">
    <property type="entry name" value="Sigma70_r4_2"/>
    <property type="match status" value="1"/>
</dbReference>
<comment type="caution">
    <text evidence="8">The sequence shown here is derived from an EMBL/GenBank/DDBJ whole genome shotgun (WGS) entry which is preliminary data.</text>
</comment>
<reference evidence="8 9" key="1">
    <citation type="submission" date="2017-08" db="EMBL/GenBank/DDBJ databases">
        <title>Infants hospitalized years apart are colonized by the same room-sourced microbial strains.</title>
        <authorList>
            <person name="Brooks B."/>
            <person name="Olm M.R."/>
            <person name="Firek B.A."/>
            <person name="Baker R."/>
            <person name="Thomas B.C."/>
            <person name="Morowitz M.J."/>
            <person name="Banfield J.F."/>
        </authorList>
    </citation>
    <scope>NUCLEOTIDE SEQUENCE [LARGE SCALE GENOMIC DNA]</scope>
    <source>
        <strain evidence="8">S2_006_000_R2_64</strain>
    </source>
</reference>
<dbReference type="PANTHER" id="PTHR43133">
    <property type="entry name" value="RNA POLYMERASE ECF-TYPE SIGMA FACTO"/>
    <property type="match status" value="1"/>
</dbReference>
<dbReference type="Gene3D" id="1.10.10.10">
    <property type="entry name" value="Winged helix-like DNA-binding domain superfamily/Winged helix DNA-binding domain"/>
    <property type="match status" value="1"/>
</dbReference>
<keyword evidence="3" id="KW-0731">Sigma factor</keyword>
<dbReference type="NCBIfam" id="TIGR02937">
    <property type="entry name" value="sigma70-ECF"/>
    <property type="match status" value="1"/>
</dbReference>